<feature type="transmembrane region" description="Helical" evidence="6">
    <location>
        <begin position="150"/>
        <end position="171"/>
    </location>
</feature>
<name>A0A2S6GDF4_9PSEU</name>
<reference evidence="8 9" key="1">
    <citation type="submission" date="2018-02" db="EMBL/GenBank/DDBJ databases">
        <title>Genomic Encyclopedia of Archaeal and Bacterial Type Strains, Phase II (KMG-II): from individual species to whole genera.</title>
        <authorList>
            <person name="Goeker M."/>
        </authorList>
    </citation>
    <scope>NUCLEOTIDE SEQUENCE [LARGE SCALE GENOMIC DNA]</scope>
    <source>
        <strain evidence="8 9">YU 961-1</strain>
    </source>
</reference>
<dbReference type="InterPro" id="IPR036259">
    <property type="entry name" value="MFS_trans_sf"/>
</dbReference>
<evidence type="ECO:0000256" key="6">
    <source>
        <dbReference type="SAM" id="Phobius"/>
    </source>
</evidence>
<dbReference type="InterPro" id="IPR011701">
    <property type="entry name" value="MFS"/>
</dbReference>
<keyword evidence="3 6" id="KW-0812">Transmembrane</keyword>
<feature type="transmembrane region" description="Helical" evidence="6">
    <location>
        <begin position="99"/>
        <end position="117"/>
    </location>
</feature>
<keyword evidence="4 6" id="KW-1133">Transmembrane helix</keyword>
<evidence type="ECO:0000259" key="7">
    <source>
        <dbReference type="PROSITE" id="PS50850"/>
    </source>
</evidence>
<comment type="caution">
    <text evidence="8">The sequence shown here is derived from an EMBL/GenBank/DDBJ whole genome shotgun (WGS) entry which is preliminary data.</text>
</comment>
<feature type="transmembrane region" description="Helical" evidence="6">
    <location>
        <begin position="123"/>
        <end position="143"/>
    </location>
</feature>
<evidence type="ECO:0000256" key="3">
    <source>
        <dbReference type="ARBA" id="ARBA00022692"/>
    </source>
</evidence>
<feature type="transmembrane region" description="Helical" evidence="6">
    <location>
        <begin position="270"/>
        <end position="289"/>
    </location>
</feature>
<evidence type="ECO:0000313" key="8">
    <source>
        <dbReference type="EMBL" id="PPK63278.1"/>
    </source>
</evidence>
<gene>
    <name evidence="8" type="ORF">CLV40_13070</name>
</gene>
<comment type="subcellular location">
    <subcellularLocation>
        <location evidence="1">Cell inner membrane</location>
        <topology evidence="1">Multi-pass membrane protein</topology>
    </subcellularLocation>
</comment>
<dbReference type="Gene3D" id="1.20.1720.10">
    <property type="entry name" value="Multidrug resistance protein D"/>
    <property type="match status" value="1"/>
</dbReference>
<dbReference type="GO" id="GO:0022857">
    <property type="term" value="F:transmembrane transporter activity"/>
    <property type="evidence" value="ECO:0007669"/>
    <property type="project" value="InterPro"/>
</dbReference>
<feature type="transmembrane region" description="Helical" evidence="6">
    <location>
        <begin position="391"/>
        <end position="414"/>
    </location>
</feature>
<dbReference type="GO" id="GO:0005886">
    <property type="term" value="C:plasma membrane"/>
    <property type="evidence" value="ECO:0007669"/>
    <property type="project" value="UniProtKB-SubCell"/>
</dbReference>
<evidence type="ECO:0000256" key="2">
    <source>
        <dbReference type="ARBA" id="ARBA00022448"/>
    </source>
</evidence>
<dbReference type="Proteomes" id="UP000239203">
    <property type="component" value="Unassembled WGS sequence"/>
</dbReference>
<feature type="transmembrane region" description="Helical" evidence="6">
    <location>
        <begin position="233"/>
        <end position="249"/>
    </location>
</feature>
<keyword evidence="2" id="KW-0813">Transport</keyword>
<dbReference type="PROSITE" id="PS50850">
    <property type="entry name" value="MFS"/>
    <property type="match status" value="1"/>
</dbReference>
<dbReference type="AlphaFoldDB" id="A0A2S6GDF4"/>
<sequence>MVESGVSADGGVVTGRVGVAERGAVARAGEISSFWLPVLTAPVAMGSNAPGLVLKAMSGDLGVGIPEVTWVVTTFGLGMAVGTPLAGHLIRRRGTATTLVVGTVLTLLGALIVGFGPSLPVLVAGRLVQALGGVALMVLAINAAHTPGRAGLVSVSAGVGGAIGPVAGLLVAEATTWHLSLALSALNLVAVPALARQLPARPDNAARGRFDYVGAVLFTVAVSALVLATHFSVALVAVVATAVPLVFWVRRRPAGFLPLEIVRNRVYVGSSLAILVLAVAYFFLLYHVPALLRTVAGWGDTHIGLTQLVVILTGSLSALLITANYDRIGRARVITGIALLAAVAQAVALLGGVSPLLPALALGIAVLTAVAGQATLMVTGIGAVAPEHRPVAVGLFTLCFQLGGAFGPMFAALLT</sequence>
<feature type="transmembrane region" description="Helical" evidence="6">
    <location>
        <begin position="68"/>
        <end position="87"/>
    </location>
</feature>
<proteinExistence type="predicted"/>
<dbReference type="EMBL" id="PTIX01000030">
    <property type="protein sequence ID" value="PPK63278.1"/>
    <property type="molecule type" value="Genomic_DNA"/>
</dbReference>
<dbReference type="InterPro" id="IPR020846">
    <property type="entry name" value="MFS_dom"/>
</dbReference>
<dbReference type="SUPFAM" id="SSF103473">
    <property type="entry name" value="MFS general substrate transporter"/>
    <property type="match status" value="1"/>
</dbReference>
<evidence type="ECO:0000256" key="1">
    <source>
        <dbReference type="ARBA" id="ARBA00004429"/>
    </source>
</evidence>
<dbReference type="PANTHER" id="PTHR23501">
    <property type="entry name" value="MAJOR FACILITATOR SUPERFAMILY"/>
    <property type="match status" value="1"/>
</dbReference>
<evidence type="ECO:0000256" key="5">
    <source>
        <dbReference type="ARBA" id="ARBA00023136"/>
    </source>
</evidence>
<dbReference type="Pfam" id="PF07690">
    <property type="entry name" value="MFS_1"/>
    <property type="match status" value="1"/>
</dbReference>
<feature type="domain" description="Major facilitator superfamily (MFS) profile" evidence="7">
    <location>
        <begin position="1"/>
        <end position="415"/>
    </location>
</feature>
<feature type="transmembrane region" description="Helical" evidence="6">
    <location>
        <begin position="333"/>
        <end position="353"/>
    </location>
</feature>
<feature type="transmembrane region" description="Helical" evidence="6">
    <location>
        <begin position="359"/>
        <end position="384"/>
    </location>
</feature>
<organism evidence="8 9">
    <name type="scientific">Actinokineospora auranticolor</name>
    <dbReference type="NCBI Taxonomy" id="155976"/>
    <lineage>
        <taxon>Bacteria</taxon>
        <taxon>Bacillati</taxon>
        <taxon>Actinomycetota</taxon>
        <taxon>Actinomycetes</taxon>
        <taxon>Pseudonocardiales</taxon>
        <taxon>Pseudonocardiaceae</taxon>
        <taxon>Actinokineospora</taxon>
    </lineage>
</organism>
<protein>
    <submittedName>
        <fullName evidence="8">Putative MFS family arabinose efflux permease</fullName>
    </submittedName>
</protein>
<evidence type="ECO:0000256" key="4">
    <source>
        <dbReference type="ARBA" id="ARBA00022989"/>
    </source>
</evidence>
<keyword evidence="5 6" id="KW-0472">Membrane</keyword>
<dbReference type="Gene3D" id="1.20.1250.20">
    <property type="entry name" value="MFS general substrate transporter like domains"/>
    <property type="match status" value="1"/>
</dbReference>
<accession>A0A2S6GDF4</accession>
<keyword evidence="9" id="KW-1185">Reference proteome</keyword>
<evidence type="ECO:0000313" key="9">
    <source>
        <dbReference type="Proteomes" id="UP000239203"/>
    </source>
</evidence>
<feature type="transmembrane region" description="Helical" evidence="6">
    <location>
        <begin position="301"/>
        <end position="321"/>
    </location>
</feature>
<dbReference type="PANTHER" id="PTHR23501:SF191">
    <property type="entry name" value="VACUOLAR BASIC AMINO ACID TRANSPORTER 4"/>
    <property type="match status" value="1"/>
</dbReference>